<evidence type="ECO:0000256" key="3">
    <source>
        <dbReference type="ARBA" id="ARBA00022475"/>
    </source>
</evidence>
<reference evidence="8 9" key="1">
    <citation type="submission" date="2023-07" db="EMBL/GenBank/DDBJ databases">
        <title>Genomic Encyclopedia of Type Strains, Phase IV (KMG-IV): sequencing the most valuable type-strain genomes for metagenomic binning, comparative biology and taxonomic classification.</title>
        <authorList>
            <person name="Goeker M."/>
        </authorList>
    </citation>
    <scope>NUCLEOTIDE SEQUENCE [LARGE SCALE GENOMIC DNA]</scope>
    <source>
        <strain evidence="8 9">DSM 19562</strain>
    </source>
</reference>
<name>A0ABU0HLA9_9HYPH</name>
<feature type="transmembrane region" description="Helical" evidence="7">
    <location>
        <begin position="83"/>
        <end position="103"/>
    </location>
</feature>
<protein>
    <submittedName>
        <fullName evidence="8">Oxidoreductase</fullName>
    </submittedName>
</protein>
<dbReference type="EMBL" id="JAUSVV010000005">
    <property type="protein sequence ID" value="MDQ0443101.1"/>
    <property type="molecule type" value="Genomic_DNA"/>
</dbReference>
<evidence type="ECO:0000256" key="2">
    <source>
        <dbReference type="ARBA" id="ARBA00006679"/>
    </source>
</evidence>
<dbReference type="InterPro" id="IPR051907">
    <property type="entry name" value="DoxX-like_oxidoreductase"/>
</dbReference>
<keyword evidence="5 7" id="KW-1133">Transmembrane helix</keyword>
<dbReference type="Pfam" id="PF07681">
    <property type="entry name" value="DoxX"/>
    <property type="match status" value="1"/>
</dbReference>
<evidence type="ECO:0000256" key="4">
    <source>
        <dbReference type="ARBA" id="ARBA00022692"/>
    </source>
</evidence>
<dbReference type="InterPro" id="IPR032808">
    <property type="entry name" value="DoxX"/>
</dbReference>
<gene>
    <name evidence="8" type="ORF">QO016_002599</name>
</gene>
<dbReference type="PANTHER" id="PTHR33452">
    <property type="entry name" value="OXIDOREDUCTASE CATD-RELATED"/>
    <property type="match status" value="1"/>
</dbReference>
<keyword evidence="6 7" id="KW-0472">Membrane</keyword>
<sequence length="142" mass="14566">MTSHAFPLTPARTITGGALPLAGRLLMSAIFLASGAGKLMAPAATLSTIEAVGLPFPEISYAAATAVEIGGGLLLVAGYRTRIVALVLAAFAVVTALTFHTAFTDQNQMIHFLKNLAMAGGLLQVVAFGAGRISLDARQGRD</sequence>
<dbReference type="RefSeq" id="WP_238249820.1">
    <property type="nucleotide sequence ID" value="NZ_BPQX01000034.1"/>
</dbReference>
<evidence type="ECO:0000313" key="8">
    <source>
        <dbReference type="EMBL" id="MDQ0443101.1"/>
    </source>
</evidence>
<comment type="similarity">
    <text evidence="2">Belongs to the DoxX family.</text>
</comment>
<proteinExistence type="inferred from homology"/>
<comment type="caution">
    <text evidence="8">The sequence shown here is derived from an EMBL/GenBank/DDBJ whole genome shotgun (WGS) entry which is preliminary data.</text>
</comment>
<dbReference type="Proteomes" id="UP001236369">
    <property type="component" value="Unassembled WGS sequence"/>
</dbReference>
<organism evidence="8 9">
    <name type="scientific">Methylobacterium persicinum</name>
    <dbReference type="NCBI Taxonomy" id="374426"/>
    <lineage>
        <taxon>Bacteria</taxon>
        <taxon>Pseudomonadati</taxon>
        <taxon>Pseudomonadota</taxon>
        <taxon>Alphaproteobacteria</taxon>
        <taxon>Hyphomicrobiales</taxon>
        <taxon>Methylobacteriaceae</taxon>
        <taxon>Methylobacterium</taxon>
    </lineage>
</organism>
<evidence type="ECO:0000256" key="7">
    <source>
        <dbReference type="SAM" id="Phobius"/>
    </source>
</evidence>
<dbReference type="PANTHER" id="PTHR33452:SF1">
    <property type="entry name" value="INNER MEMBRANE PROTEIN YPHA-RELATED"/>
    <property type="match status" value="1"/>
</dbReference>
<evidence type="ECO:0000256" key="6">
    <source>
        <dbReference type="ARBA" id="ARBA00023136"/>
    </source>
</evidence>
<evidence type="ECO:0000256" key="1">
    <source>
        <dbReference type="ARBA" id="ARBA00004651"/>
    </source>
</evidence>
<evidence type="ECO:0000256" key="5">
    <source>
        <dbReference type="ARBA" id="ARBA00022989"/>
    </source>
</evidence>
<comment type="subcellular location">
    <subcellularLocation>
        <location evidence="1">Cell membrane</location>
        <topology evidence="1">Multi-pass membrane protein</topology>
    </subcellularLocation>
</comment>
<keyword evidence="3" id="KW-1003">Cell membrane</keyword>
<evidence type="ECO:0000313" key="9">
    <source>
        <dbReference type="Proteomes" id="UP001236369"/>
    </source>
</evidence>
<feature type="transmembrane region" description="Helical" evidence="7">
    <location>
        <begin position="115"/>
        <end position="135"/>
    </location>
</feature>
<keyword evidence="9" id="KW-1185">Reference proteome</keyword>
<feature type="transmembrane region" description="Helical" evidence="7">
    <location>
        <begin position="21"/>
        <end position="39"/>
    </location>
</feature>
<accession>A0ABU0HLA9</accession>
<feature type="transmembrane region" description="Helical" evidence="7">
    <location>
        <begin position="59"/>
        <end position="76"/>
    </location>
</feature>
<keyword evidence="4 7" id="KW-0812">Transmembrane</keyword>